<dbReference type="Gene3D" id="2.40.10.120">
    <property type="match status" value="1"/>
</dbReference>
<organism evidence="1 2">
    <name type="scientific">Algoriphagus aquimarinus</name>
    <dbReference type="NCBI Taxonomy" id="237018"/>
    <lineage>
        <taxon>Bacteria</taxon>
        <taxon>Pseudomonadati</taxon>
        <taxon>Bacteroidota</taxon>
        <taxon>Cytophagia</taxon>
        <taxon>Cytophagales</taxon>
        <taxon>Cyclobacteriaceae</taxon>
        <taxon>Algoriphagus</taxon>
    </lineage>
</organism>
<protein>
    <submittedName>
        <fullName evidence="1">Trypsin-like serine protease</fullName>
    </submittedName>
</protein>
<keyword evidence="1" id="KW-0378">Hydrolase</keyword>
<dbReference type="SUPFAM" id="SSF50494">
    <property type="entry name" value="Trypsin-like serine proteases"/>
    <property type="match status" value="1"/>
</dbReference>
<dbReference type="AlphaFoldDB" id="A0A5C7ASY2"/>
<dbReference type="GO" id="GO:0006508">
    <property type="term" value="P:proteolysis"/>
    <property type="evidence" value="ECO:0007669"/>
    <property type="project" value="UniProtKB-KW"/>
</dbReference>
<comment type="caution">
    <text evidence="1">The sequence shown here is derived from an EMBL/GenBank/DDBJ whole genome shotgun (WGS) entry which is preliminary data.</text>
</comment>
<dbReference type="SUPFAM" id="SSF50156">
    <property type="entry name" value="PDZ domain-like"/>
    <property type="match status" value="2"/>
</dbReference>
<dbReference type="PANTHER" id="PTHR45980:SF9">
    <property type="entry name" value="PROTEASE DO-LIKE 10, MITOCHONDRIAL-RELATED"/>
    <property type="match status" value="1"/>
</dbReference>
<dbReference type="Pfam" id="PF13365">
    <property type="entry name" value="Trypsin_2"/>
    <property type="match status" value="1"/>
</dbReference>
<gene>
    <name evidence="1" type="ORF">ESV85_14165</name>
</gene>
<keyword evidence="1" id="KW-0645">Protease</keyword>
<proteinExistence type="predicted"/>
<accession>A0A5C7ASY2</accession>
<dbReference type="InterPro" id="IPR009003">
    <property type="entry name" value="Peptidase_S1_PA"/>
</dbReference>
<dbReference type="Proteomes" id="UP000321935">
    <property type="component" value="Unassembled WGS sequence"/>
</dbReference>
<dbReference type="EMBL" id="VORW01000009">
    <property type="protein sequence ID" value="TXE08952.1"/>
    <property type="molecule type" value="Genomic_DNA"/>
</dbReference>
<evidence type="ECO:0000313" key="2">
    <source>
        <dbReference type="Proteomes" id="UP000321935"/>
    </source>
</evidence>
<dbReference type="GO" id="GO:0004252">
    <property type="term" value="F:serine-type endopeptidase activity"/>
    <property type="evidence" value="ECO:0007669"/>
    <property type="project" value="InterPro"/>
</dbReference>
<dbReference type="PRINTS" id="PR00834">
    <property type="entry name" value="PROTEASES2C"/>
</dbReference>
<evidence type="ECO:0000313" key="1">
    <source>
        <dbReference type="EMBL" id="TXE08952.1"/>
    </source>
</evidence>
<dbReference type="RefSeq" id="WP_146918632.1">
    <property type="nucleotide sequence ID" value="NZ_VORW01000009.1"/>
</dbReference>
<dbReference type="OrthoDB" id="9766361at2"/>
<dbReference type="PANTHER" id="PTHR45980">
    <property type="match status" value="1"/>
</dbReference>
<dbReference type="Gene3D" id="2.30.42.10">
    <property type="match status" value="2"/>
</dbReference>
<name>A0A5C7ASY2_9BACT</name>
<reference evidence="1 2" key="1">
    <citation type="submission" date="2019-08" db="EMBL/GenBank/DDBJ databases">
        <title>Genomes sequence of Algoriphagus aquimarinus ACAM450.</title>
        <authorList>
            <person name="Bowman J.P."/>
        </authorList>
    </citation>
    <scope>NUCLEOTIDE SEQUENCE [LARGE SCALE GENOMIC DNA]</scope>
    <source>
        <strain evidence="1 2">ACAM 450</strain>
    </source>
</reference>
<dbReference type="InterPro" id="IPR001940">
    <property type="entry name" value="Peptidase_S1C"/>
</dbReference>
<sequence length="474" mass="52692">MTKAKRKLTDIARQMMSGVVQIQIEGYIEEDIQSVLNPSIKIPGQWSGSGFFVKYKDLEGHMVTNAHVVRNAVKVEISSMLTSEERFEAEVVGLVKQLEPDVALIKLTDKELLRFKKLAIQPIEYLELREGTSPSRGEAIKAIGYPMGMIEPNITGGEITNFISGSEYTTERFVTNAAINPGNSGGPSINEEGKVVGLNTAVMIDAENIGFITPASFVKIIIENLLLQNEPHFADIGGNLQKNAENFNPLLKQSQAKGVIVSKVLANGFLEAADIQPRDVILSVNKVEFDRHGIVIGKEGLYRHKNIYDVMKLVPIGEEAEIHFMRNGVIKKTKALAMRNPEKGIISNPILNERTYLEVFGMIIQPLSYEIIQAIQFVDPYAQIEMLQTIDQEKPMLVVTHIYQGTQADEVEWPLGELIIKANDHEIHTIEALQKIIDKNKGGTVLLECLSGTIGYFQVDQELESDLANVKVKK</sequence>
<dbReference type="InterPro" id="IPR036034">
    <property type="entry name" value="PDZ_sf"/>
</dbReference>